<dbReference type="RefSeq" id="WP_320385224.1">
    <property type="nucleotide sequence ID" value="NZ_JAROCA020000003.1"/>
</dbReference>
<dbReference type="GO" id="GO:0005524">
    <property type="term" value="F:ATP binding"/>
    <property type="evidence" value="ECO:0007669"/>
    <property type="project" value="UniProtKB-KW"/>
</dbReference>
<evidence type="ECO:0000313" key="3">
    <source>
        <dbReference type="EMBL" id="MDY0407262.1"/>
    </source>
</evidence>
<protein>
    <submittedName>
        <fullName evidence="3">ATP-binding cassette domain-containing protein</fullName>
    </submittedName>
</protein>
<dbReference type="InterPro" id="IPR003439">
    <property type="entry name" value="ABC_transporter-like_ATP-bd"/>
</dbReference>
<dbReference type="PANTHER" id="PTHR42781">
    <property type="entry name" value="SPERMIDINE/PUTRESCINE IMPORT ATP-BINDING PROTEIN POTA"/>
    <property type="match status" value="1"/>
</dbReference>
<dbReference type="InterPro" id="IPR050093">
    <property type="entry name" value="ABC_SmlMolc_Importer"/>
</dbReference>
<dbReference type="Pfam" id="PF00005">
    <property type="entry name" value="ABC_tran"/>
    <property type="match status" value="1"/>
</dbReference>
<gene>
    <name evidence="3" type="ORF">P5G51_019720</name>
</gene>
<feature type="domain" description="ABC transporter" evidence="2">
    <location>
        <begin position="1"/>
        <end position="29"/>
    </location>
</feature>
<keyword evidence="3" id="KW-0067">ATP-binding</keyword>
<keyword evidence="1" id="KW-0813">Transport</keyword>
<evidence type="ECO:0000259" key="2">
    <source>
        <dbReference type="Pfam" id="PF00005"/>
    </source>
</evidence>
<dbReference type="InterPro" id="IPR027417">
    <property type="entry name" value="P-loop_NTPase"/>
</dbReference>
<evidence type="ECO:0000256" key="1">
    <source>
        <dbReference type="ARBA" id="ARBA00022448"/>
    </source>
</evidence>
<keyword evidence="4" id="KW-1185">Reference proteome</keyword>
<accession>A0ABU5CN43</accession>
<evidence type="ECO:0000313" key="4">
    <source>
        <dbReference type="Proteomes" id="UP001228376"/>
    </source>
</evidence>
<dbReference type="Proteomes" id="UP001228376">
    <property type="component" value="Unassembled WGS sequence"/>
</dbReference>
<comment type="caution">
    <text evidence="3">The sequence shown here is derived from an EMBL/GenBank/DDBJ whole genome shotgun (WGS) entry which is preliminary data.</text>
</comment>
<proteinExistence type="predicted"/>
<dbReference type="SUPFAM" id="SSF52540">
    <property type="entry name" value="P-loop containing nucleoside triphosphate hydrolases"/>
    <property type="match status" value="1"/>
</dbReference>
<dbReference type="EMBL" id="JAROCA020000003">
    <property type="protein sequence ID" value="MDY0407262.1"/>
    <property type="molecule type" value="Genomic_DNA"/>
</dbReference>
<reference evidence="3 4" key="1">
    <citation type="submission" date="2023-10" db="EMBL/GenBank/DDBJ databases">
        <title>179-bfca-hs.</title>
        <authorList>
            <person name="Miliotis G."/>
            <person name="Sengupta P."/>
            <person name="Hameed A."/>
            <person name="Chuvochina M."/>
            <person name="Mcdonagh F."/>
            <person name="Simpson A.C."/>
            <person name="Singh N.K."/>
            <person name="Rekha P.D."/>
            <person name="Raman K."/>
            <person name="Hugenholtz P."/>
            <person name="Venkateswaran K."/>
        </authorList>
    </citation>
    <scope>NUCLEOTIDE SEQUENCE [LARGE SCALE GENOMIC DNA]</scope>
    <source>
        <strain evidence="3 4">179-BFC-A-HS</strain>
    </source>
</reference>
<dbReference type="PANTHER" id="PTHR42781:SF4">
    <property type="entry name" value="SPERMIDINE_PUTRESCINE IMPORT ATP-BINDING PROTEIN POTA"/>
    <property type="match status" value="1"/>
</dbReference>
<keyword evidence="3" id="KW-0547">Nucleotide-binding</keyword>
<dbReference type="Gene3D" id="3.40.50.300">
    <property type="entry name" value="P-loop containing nucleotide triphosphate hydrolases"/>
    <property type="match status" value="1"/>
</dbReference>
<organism evidence="3 4">
    <name type="scientific">Tigheibacillus jepli</name>
    <dbReference type="NCBI Taxonomy" id="3035914"/>
    <lineage>
        <taxon>Bacteria</taxon>
        <taxon>Bacillati</taxon>
        <taxon>Bacillota</taxon>
        <taxon>Bacilli</taxon>
        <taxon>Bacillales</taxon>
        <taxon>Bacillaceae</taxon>
        <taxon>Tigheibacillus</taxon>
    </lineage>
</organism>
<name>A0ABU5CN43_9BACI</name>
<sequence>MSGGEKQRVALAHALVTEPQLLLLDEPFSALDEATREKAMRN</sequence>